<organism evidence="1 2">
    <name type="scientific">Faecalicatena contorta</name>
    <dbReference type="NCBI Taxonomy" id="39482"/>
    <lineage>
        <taxon>Bacteria</taxon>
        <taxon>Bacillati</taxon>
        <taxon>Bacillota</taxon>
        <taxon>Clostridia</taxon>
        <taxon>Lachnospirales</taxon>
        <taxon>Lachnospiraceae</taxon>
        <taxon>Faecalicatena</taxon>
    </lineage>
</organism>
<dbReference type="RefSeq" id="WP_055153567.1">
    <property type="nucleotide sequence ID" value="NZ_CYZU01000024.1"/>
</dbReference>
<proteinExistence type="predicted"/>
<protein>
    <submittedName>
        <fullName evidence="1">Uncharacterized protein</fullName>
    </submittedName>
</protein>
<evidence type="ECO:0000313" key="1">
    <source>
        <dbReference type="EMBL" id="CUO59391.1"/>
    </source>
</evidence>
<dbReference type="AlphaFoldDB" id="A0A174GBW3"/>
<dbReference type="STRING" id="39482.ERS852491_02682"/>
<dbReference type="Proteomes" id="UP000095544">
    <property type="component" value="Unassembled WGS sequence"/>
</dbReference>
<reference evidence="1 2" key="1">
    <citation type="submission" date="2015-09" db="EMBL/GenBank/DDBJ databases">
        <authorList>
            <consortium name="Pathogen Informatics"/>
        </authorList>
    </citation>
    <scope>NUCLEOTIDE SEQUENCE [LARGE SCALE GENOMIC DNA]</scope>
    <source>
        <strain evidence="1 2">2789STDY5834876</strain>
    </source>
</reference>
<sequence length="256" mass="29308">MKKITYTMKLLSSLIVSPRSGQALYKEIDEFCLSPYVKIPDTKDDEKHEVRVVYPFYQYGEYERYDPEHANYYLPGSSVKGALLQHKRKGFKLMADDVPVPNLSIVLRSLWKAQYLDDVGKAGFALFFDNVGIEMIKDGTELDGDLYLEENIAFSEILETANKDTKDKINQMRTYIQMLLVREFKNEDLKKYLHTIEEKLTALLKENNVILVGGYKGLLHSILLGHNRSELAGGLFIDPETLLPHGLVRVKEVISV</sequence>
<dbReference type="EMBL" id="CYZU01000024">
    <property type="protein sequence ID" value="CUO59391.1"/>
    <property type="molecule type" value="Genomic_DNA"/>
</dbReference>
<name>A0A174GBW3_9FIRM</name>
<accession>A0A174GBW3</accession>
<dbReference type="OrthoDB" id="2988146at2"/>
<evidence type="ECO:0000313" key="2">
    <source>
        <dbReference type="Proteomes" id="UP000095544"/>
    </source>
</evidence>
<gene>
    <name evidence="1" type="ORF">ERS852491_02682</name>
</gene>